<dbReference type="PROSITE" id="PS50110">
    <property type="entry name" value="RESPONSE_REGULATORY"/>
    <property type="match status" value="1"/>
</dbReference>
<proteinExistence type="predicted"/>
<evidence type="ECO:0000259" key="3">
    <source>
        <dbReference type="PROSITE" id="PS50110"/>
    </source>
</evidence>
<dbReference type="InterPro" id="IPR001789">
    <property type="entry name" value="Sig_transdc_resp-reg_receiver"/>
</dbReference>
<keyword evidence="1 2" id="KW-0597">Phosphoprotein</keyword>
<dbReference type="SMART" id="SM00448">
    <property type="entry name" value="REC"/>
    <property type="match status" value="1"/>
</dbReference>
<gene>
    <name evidence="4" type="ORF">G4Y79_05615</name>
</gene>
<dbReference type="PANTHER" id="PTHR44591">
    <property type="entry name" value="STRESS RESPONSE REGULATOR PROTEIN 1"/>
    <property type="match status" value="1"/>
</dbReference>
<evidence type="ECO:0000313" key="5">
    <source>
        <dbReference type="Proteomes" id="UP000594468"/>
    </source>
</evidence>
<dbReference type="InterPro" id="IPR050595">
    <property type="entry name" value="Bact_response_regulator"/>
</dbReference>
<dbReference type="SUPFAM" id="SSF52172">
    <property type="entry name" value="CheY-like"/>
    <property type="match status" value="1"/>
</dbReference>
<sequence length="134" mass="15561">MSQPFFLYVENDELSREVMHALLTRGLGYNTLKFLETSQRFEEELGQLDPKPDVIFLDIHMEPIDGFEMLEMIHRNPAYESTPVIALTASVMNEEVRKLREVGFDGVIAKPLDYDTFPRILARILEGEQVWKTK</sequence>
<dbReference type="InterPro" id="IPR011006">
    <property type="entry name" value="CheY-like_superfamily"/>
</dbReference>
<dbReference type="AlphaFoldDB" id="A0A7S8EBD9"/>
<dbReference type="Proteomes" id="UP000594468">
    <property type="component" value="Chromosome"/>
</dbReference>
<evidence type="ECO:0000313" key="4">
    <source>
        <dbReference type="EMBL" id="QPC83857.1"/>
    </source>
</evidence>
<dbReference type="KEGG" id="pmet:G4Y79_05615"/>
<dbReference type="GO" id="GO:0000160">
    <property type="term" value="P:phosphorelay signal transduction system"/>
    <property type="evidence" value="ECO:0007669"/>
    <property type="project" value="InterPro"/>
</dbReference>
<reference evidence="4 5" key="1">
    <citation type="submission" date="2020-02" db="EMBL/GenBank/DDBJ databases">
        <authorList>
            <person name="Zheng R.K."/>
            <person name="Sun C.M."/>
        </authorList>
    </citation>
    <scope>NUCLEOTIDE SEQUENCE [LARGE SCALE GENOMIC DNA]</scope>
    <source>
        <strain evidence="5">rifampicinis</strain>
    </source>
</reference>
<name>A0A7S8EBD9_9CHLR</name>
<organism evidence="4 5">
    <name type="scientific">Phototrophicus methaneseepsis</name>
    <dbReference type="NCBI Taxonomy" id="2710758"/>
    <lineage>
        <taxon>Bacteria</taxon>
        <taxon>Bacillati</taxon>
        <taxon>Chloroflexota</taxon>
        <taxon>Candidatus Thermofontia</taxon>
        <taxon>Phototrophicales</taxon>
        <taxon>Phototrophicaceae</taxon>
        <taxon>Phototrophicus</taxon>
    </lineage>
</organism>
<evidence type="ECO:0000256" key="2">
    <source>
        <dbReference type="PROSITE-ProRule" id="PRU00169"/>
    </source>
</evidence>
<dbReference type="Pfam" id="PF00072">
    <property type="entry name" value="Response_reg"/>
    <property type="match status" value="1"/>
</dbReference>
<feature type="modified residue" description="4-aspartylphosphate" evidence="2">
    <location>
        <position position="58"/>
    </location>
</feature>
<dbReference type="RefSeq" id="WP_195171921.1">
    <property type="nucleotide sequence ID" value="NZ_CP062983.1"/>
</dbReference>
<keyword evidence="5" id="KW-1185">Reference proteome</keyword>
<dbReference type="PANTHER" id="PTHR44591:SF3">
    <property type="entry name" value="RESPONSE REGULATORY DOMAIN-CONTAINING PROTEIN"/>
    <property type="match status" value="1"/>
</dbReference>
<dbReference type="EMBL" id="CP062983">
    <property type="protein sequence ID" value="QPC83857.1"/>
    <property type="molecule type" value="Genomic_DNA"/>
</dbReference>
<protein>
    <submittedName>
        <fullName evidence="4">Response regulator</fullName>
    </submittedName>
</protein>
<evidence type="ECO:0000256" key="1">
    <source>
        <dbReference type="ARBA" id="ARBA00022553"/>
    </source>
</evidence>
<feature type="domain" description="Response regulatory" evidence="3">
    <location>
        <begin position="5"/>
        <end position="125"/>
    </location>
</feature>
<accession>A0A7S8EBD9</accession>
<dbReference type="Gene3D" id="3.40.50.2300">
    <property type="match status" value="1"/>
</dbReference>